<feature type="transmembrane region" description="Helical" evidence="6">
    <location>
        <begin position="443"/>
        <end position="464"/>
    </location>
</feature>
<proteinExistence type="inferred from homology"/>
<feature type="transmembrane region" description="Helical" evidence="6">
    <location>
        <begin position="156"/>
        <end position="177"/>
    </location>
</feature>
<dbReference type="InterPro" id="IPR051717">
    <property type="entry name" value="MFS_MFSD6"/>
</dbReference>
<keyword evidence="5 6" id="KW-0472">Membrane</keyword>
<feature type="transmembrane region" description="Helical" evidence="6">
    <location>
        <begin position="312"/>
        <end position="336"/>
    </location>
</feature>
<comment type="caution">
    <text evidence="8">The sequence shown here is derived from an EMBL/GenBank/DDBJ whole genome shotgun (WGS) entry which is preliminary data.</text>
</comment>
<feature type="transmembrane region" description="Helical" evidence="6">
    <location>
        <begin position="45"/>
        <end position="63"/>
    </location>
</feature>
<evidence type="ECO:0000256" key="2">
    <source>
        <dbReference type="ARBA" id="ARBA00005241"/>
    </source>
</evidence>
<dbReference type="PANTHER" id="PTHR16172">
    <property type="entry name" value="MAJOR FACILITATOR SUPERFAMILY DOMAIN-CONTAINING PROTEIN 6-LIKE"/>
    <property type="match status" value="1"/>
</dbReference>
<evidence type="ECO:0000256" key="1">
    <source>
        <dbReference type="ARBA" id="ARBA00004141"/>
    </source>
</evidence>
<dbReference type="GO" id="GO:0016020">
    <property type="term" value="C:membrane"/>
    <property type="evidence" value="ECO:0007669"/>
    <property type="project" value="UniProtKB-SubCell"/>
</dbReference>
<gene>
    <name evidence="8" type="ORF">PMEA_00006664</name>
</gene>
<feature type="transmembrane region" description="Helical" evidence="6">
    <location>
        <begin position="15"/>
        <end position="33"/>
    </location>
</feature>
<evidence type="ECO:0000256" key="4">
    <source>
        <dbReference type="ARBA" id="ARBA00022989"/>
    </source>
</evidence>
<dbReference type="InterPro" id="IPR024989">
    <property type="entry name" value="MFS_assoc_dom"/>
</dbReference>
<comment type="subcellular location">
    <subcellularLocation>
        <location evidence="1">Membrane</location>
        <topology evidence="1">Multi-pass membrane protein</topology>
    </subcellularLocation>
</comment>
<evidence type="ECO:0000313" key="9">
    <source>
        <dbReference type="Proteomes" id="UP001159428"/>
    </source>
</evidence>
<feature type="transmembrane region" description="Helical" evidence="6">
    <location>
        <begin position="198"/>
        <end position="218"/>
    </location>
</feature>
<evidence type="ECO:0000256" key="5">
    <source>
        <dbReference type="ARBA" id="ARBA00023136"/>
    </source>
</evidence>
<evidence type="ECO:0000256" key="3">
    <source>
        <dbReference type="ARBA" id="ARBA00022692"/>
    </source>
</evidence>
<keyword evidence="9" id="KW-1185">Reference proteome</keyword>
<comment type="similarity">
    <text evidence="2">Belongs to the major facilitator superfamily. MFSD6 family.</text>
</comment>
<dbReference type="SUPFAM" id="SSF103473">
    <property type="entry name" value="MFS general substrate transporter"/>
    <property type="match status" value="1"/>
</dbReference>
<sequence length="477" mass="53048">MPVYWQQLGLSPTQIGILRAVWGVAYSLGGVIFGKIASKWKIRRALLMMSILSTAIIPLVSLIPRRTHDKCLVESGKNLDENKSRIITPQEGKNPSILTLSGSSLTSREERNSEILEHFTSRRSLPPIKRRTPRKTPLVDDHVLILEKNPQDINTIFFIFLFIVFVGELLASPAFSLANSEIVDYLGENGLDFCKIRLWGPIGHMIAAPTTAVFVTHYHYVICGEYQDNFAIVFAVTSIMAMASLISVTQLGDQTIKHSDNTEGNANGKPLTLFEFFSRYQNFVFIFMTFLIGCLDGVVSTFGFWYTKTLDVTITTLVFGFSRMTSSAVSVVFLGLTGMCVKKTGYSGITVFSMMLFFIWLVGMSLMKNPWLMLLYETIGYTAYVTGFTGLISYFGEVTPSHLMDTVQGGVNSLFFGVGCGIGTAMCGFFIDAFGAEGAFRVFASGEAVLLVLFVVNQVTYFCLKKNEKEEKRKLLE</sequence>
<evidence type="ECO:0000313" key="8">
    <source>
        <dbReference type="EMBL" id="CAH3115708.1"/>
    </source>
</evidence>
<evidence type="ECO:0000256" key="6">
    <source>
        <dbReference type="SAM" id="Phobius"/>
    </source>
</evidence>
<keyword evidence="3 6" id="KW-0812">Transmembrane</keyword>
<reference evidence="8 9" key="1">
    <citation type="submission" date="2022-05" db="EMBL/GenBank/DDBJ databases">
        <authorList>
            <consortium name="Genoscope - CEA"/>
            <person name="William W."/>
        </authorList>
    </citation>
    <scope>NUCLEOTIDE SEQUENCE [LARGE SCALE GENOMIC DNA]</scope>
</reference>
<dbReference type="PANTHER" id="PTHR16172:SF2">
    <property type="entry name" value="MAJOR FACILITATOR SUPERFAMILY DOMAIN-CONTAINING PROTEIN 6"/>
    <property type="match status" value="1"/>
</dbReference>
<organism evidence="8 9">
    <name type="scientific">Pocillopora meandrina</name>
    <dbReference type="NCBI Taxonomy" id="46732"/>
    <lineage>
        <taxon>Eukaryota</taxon>
        <taxon>Metazoa</taxon>
        <taxon>Cnidaria</taxon>
        <taxon>Anthozoa</taxon>
        <taxon>Hexacorallia</taxon>
        <taxon>Scleractinia</taxon>
        <taxon>Astrocoeniina</taxon>
        <taxon>Pocilloporidae</taxon>
        <taxon>Pocillopora</taxon>
    </lineage>
</organism>
<feature type="transmembrane region" description="Helical" evidence="6">
    <location>
        <begin position="410"/>
        <end position="431"/>
    </location>
</feature>
<feature type="domain" description="Major facilitator superfamily associated" evidence="7">
    <location>
        <begin position="2"/>
        <end position="442"/>
    </location>
</feature>
<feature type="transmembrane region" description="Helical" evidence="6">
    <location>
        <begin position="348"/>
        <end position="367"/>
    </location>
</feature>
<dbReference type="Pfam" id="PF12832">
    <property type="entry name" value="MFS_1_like"/>
    <property type="match status" value="1"/>
</dbReference>
<feature type="transmembrane region" description="Helical" evidence="6">
    <location>
        <begin position="283"/>
        <end position="306"/>
    </location>
</feature>
<dbReference type="Gene3D" id="1.20.1250.20">
    <property type="entry name" value="MFS general substrate transporter like domains"/>
    <property type="match status" value="2"/>
</dbReference>
<dbReference type="EMBL" id="CALNXJ010000015">
    <property type="protein sequence ID" value="CAH3115708.1"/>
    <property type="molecule type" value="Genomic_DNA"/>
</dbReference>
<dbReference type="InterPro" id="IPR036259">
    <property type="entry name" value="MFS_trans_sf"/>
</dbReference>
<dbReference type="AlphaFoldDB" id="A0AAU9WJ49"/>
<accession>A0AAU9WJ49</accession>
<feature type="transmembrane region" description="Helical" evidence="6">
    <location>
        <begin position="230"/>
        <end position="248"/>
    </location>
</feature>
<evidence type="ECO:0000259" key="7">
    <source>
        <dbReference type="Pfam" id="PF12832"/>
    </source>
</evidence>
<feature type="transmembrane region" description="Helical" evidence="6">
    <location>
        <begin position="379"/>
        <end position="398"/>
    </location>
</feature>
<protein>
    <recommendedName>
        <fullName evidence="7">Major facilitator superfamily associated domain-containing protein</fullName>
    </recommendedName>
</protein>
<dbReference type="Proteomes" id="UP001159428">
    <property type="component" value="Unassembled WGS sequence"/>
</dbReference>
<name>A0AAU9WJ49_9CNID</name>
<keyword evidence="4 6" id="KW-1133">Transmembrane helix</keyword>